<name>A0ABR8LT85_9ALTE</name>
<evidence type="ECO:0000313" key="2">
    <source>
        <dbReference type="Proteomes" id="UP000624419"/>
    </source>
</evidence>
<reference evidence="1 2" key="1">
    <citation type="submission" date="2020-04" db="EMBL/GenBank/DDBJ databases">
        <title>Salinimonas sp. HHU 13199.</title>
        <authorList>
            <person name="Cui X."/>
            <person name="Zhang D."/>
        </authorList>
    </citation>
    <scope>NUCLEOTIDE SEQUENCE [LARGE SCALE GENOMIC DNA]</scope>
    <source>
        <strain evidence="1 2">HHU 13199</strain>
    </source>
</reference>
<evidence type="ECO:0000313" key="1">
    <source>
        <dbReference type="EMBL" id="MBD3587375.1"/>
    </source>
</evidence>
<proteinExistence type="predicted"/>
<comment type="caution">
    <text evidence="1">The sequence shown here is derived from an EMBL/GenBank/DDBJ whole genome shotgun (WGS) entry which is preliminary data.</text>
</comment>
<dbReference type="EMBL" id="JABBXD010000013">
    <property type="protein sequence ID" value="MBD3587375.1"/>
    <property type="molecule type" value="Genomic_DNA"/>
</dbReference>
<accession>A0ABR8LT85</accession>
<protein>
    <submittedName>
        <fullName evidence="1">Uncharacterized protein</fullName>
    </submittedName>
</protein>
<sequence length="97" mass="10709">MVKVLVLASAISCTVSEAKTNKDKSLPPGLEKKVNRTGQLPPGWQKKLAVGERLDTQVYKNASIMDPVRNDGIVTVQIDGRVIRLIEATREIVEILR</sequence>
<dbReference type="Proteomes" id="UP000624419">
    <property type="component" value="Unassembled WGS sequence"/>
</dbReference>
<dbReference type="Gene3D" id="3.10.450.160">
    <property type="entry name" value="inner membrane protein cigr"/>
    <property type="match status" value="1"/>
</dbReference>
<gene>
    <name evidence="1" type="ORF">HHX48_16685</name>
</gene>
<keyword evidence="2" id="KW-1185">Reference proteome</keyword>
<organism evidence="1 2">
    <name type="scientific">Salinimonas profundi</name>
    <dbReference type="NCBI Taxonomy" id="2729140"/>
    <lineage>
        <taxon>Bacteria</taxon>
        <taxon>Pseudomonadati</taxon>
        <taxon>Pseudomonadota</taxon>
        <taxon>Gammaproteobacteria</taxon>
        <taxon>Alteromonadales</taxon>
        <taxon>Alteromonadaceae</taxon>
        <taxon>Alteromonas/Salinimonas group</taxon>
        <taxon>Salinimonas</taxon>
    </lineage>
</organism>